<dbReference type="InterPro" id="IPR013210">
    <property type="entry name" value="LRR_N_plant-typ"/>
</dbReference>
<keyword evidence="13" id="KW-0472">Membrane</keyword>
<evidence type="ECO:0000256" key="5">
    <source>
        <dbReference type="ARBA" id="ARBA00022679"/>
    </source>
</evidence>
<keyword evidence="12" id="KW-1133">Transmembrane helix</keyword>
<dbReference type="InterPro" id="IPR011009">
    <property type="entry name" value="Kinase-like_dom_sf"/>
</dbReference>
<dbReference type="InterPro" id="IPR000719">
    <property type="entry name" value="Prot_kinase_dom"/>
</dbReference>
<dbReference type="PROSITE" id="PS00108">
    <property type="entry name" value="PROTEIN_KINASE_ST"/>
    <property type="match status" value="1"/>
</dbReference>
<evidence type="ECO:0000259" key="17">
    <source>
        <dbReference type="PROSITE" id="PS50011"/>
    </source>
</evidence>
<dbReference type="InterPro" id="IPR003591">
    <property type="entry name" value="Leu-rich_rpt_typical-subtyp"/>
</dbReference>
<keyword evidence="19" id="KW-1185">Reference proteome</keyword>
<evidence type="ECO:0000256" key="16">
    <source>
        <dbReference type="SAM" id="MobiDB-lite"/>
    </source>
</evidence>
<name>A0ABR2SM43_9ROSI</name>
<keyword evidence="7" id="KW-0732">Signal</keyword>
<protein>
    <recommendedName>
        <fullName evidence="17">Protein kinase domain-containing protein</fullName>
    </recommendedName>
</protein>
<keyword evidence="8" id="KW-0677">Repeat</keyword>
<dbReference type="PROSITE" id="PS00107">
    <property type="entry name" value="PROTEIN_KINASE_ATP"/>
    <property type="match status" value="1"/>
</dbReference>
<dbReference type="Gene3D" id="3.30.200.20">
    <property type="entry name" value="Phosphorylase Kinase, domain 1"/>
    <property type="match status" value="1"/>
</dbReference>
<keyword evidence="4" id="KW-0433">Leucine-rich repeat</keyword>
<dbReference type="EMBL" id="JBBPBN010000013">
    <property type="protein sequence ID" value="KAK9026017.1"/>
    <property type="molecule type" value="Genomic_DNA"/>
</dbReference>
<dbReference type="Proteomes" id="UP001396334">
    <property type="component" value="Unassembled WGS sequence"/>
</dbReference>
<dbReference type="Gene3D" id="1.10.510.10">
    <property type="entry name" value="Transferase(Phosphotransferase) domain 1"/>
    <property type="match status" value="1"/>
</dbReference>
<dbReference type="PROSITE" id="PS51450">
    <property type="entry name" value="LRR"/>
    <property type="match status" value="1"/>
</dbReference>
<feature type="domain" description="Protein kinase" evidence="17">
    <location>
        <begin position="768"/>
        <end position="1051"/>
    </location>
</feature>
<dbReference type="InterPro" id="IPR032675">
    <property type="entry name" value="LRR_dom_sf"/>
</dbReference>
<dbReference type="Gene3D" id="3.80.10.10">
    <property type="entry name" value="Ribonuclease Inhibitor"/>
    <property type="match status" value="5"/>
</dbReference>
<keyword evidence="5" id="KW-0808">Transferase</keyword>
<comment type="similarity">
    <text evidence="3">Belongs to the protein kinase superfamily. Ser/Thr protein kinase family.</text>
</comment>
<dbReference type="InterPro" id="IPR017441">
    <property type="entry name" value="Protein_kinase_ATP_BS"/>
</dbReference>
<evidence type="ECO:0000256" key="8">
    <source>
        <dbReference type="ARBA" id="ARBA00022737"/>
    </source>
</evidence>
<keyword evidence="14" id="KW-0675">Receptor</keyword>
<evidence type="ECO:0000256" key="4">
    <source>
        <dbReference type="ARBA" id="ARBA00022614"/>
    </source>
</evidence>
<dbReference type="SMART" id="SM00220">
    <property type="entry name" value="S_TKc"/>
    <property type="match status" value="1"/>
</dbReference>
<keyword evidence="9 15" id="KW-0547">Nucleotide-binding</keyword>
<evidence type="ECO:0000256" key="9">
    <source>
        <dbReference type="ARBA" id="ARBA00022741"/>
    </source>
</evidence>
<dbReference type="PANTHER" id="PTHR48053">
    <property type="entry name" value="LEUCINE RICH REPEAT FAMILY PROTEIN, EXPRESSED"/>
    <property type="match status" value="1"/>
</dbReference>
<proteinExistence type="inferred from homology"/>
<dbReference type="Pfam" id="PF00560">
    <property type="entry name" value="LRR_1"/>
    <property type="match status" value="9"/>
</dbReference>
<keyword evidence="11 15" id="KW-0067">ATP-binding</keyword>
<feature type="compositionally biased region" description="Polar residues" evidence="16">
    <location>
        <begin position="1052"/>
        <end position="1062"/>
    </location>
</feature>
<evidence type="ECO:0000256" key="13">
    <source>
        <dbReference type="ARBA" id="ARBA00023136"/>
    </source>
</evidence>
<evidence type="ECO:0000256" key="1">
    <source>
        <dbReference type="ARBA" id="ARBA00004236"/>
    </source>
</evidence>
<dbReference type="InterPro" id="IPR051716">
    <property type="entry name" value="Plant_RL_S/T_kinase"/>
</dbReference>
<dbReference type="SMART" id="SM00369">
    <property type="entry name" value="LRR_TYP"/>
    <property type="match status" value="8"/>
</dbReference>
<dbReference type="PROSITE" id="PS50011">
    <property type="entry name" value="PROTEIN_KINASE_DOM"/>
    <property type="match status" value="1"/>
</dbReference>
<evidence type="ECO:0000256" key="3">
    <source>
        <dbReference type="ARBA" id="ARBA00008684"/>
    </source>
</evidence>
<evidence type="ECO:0000256" key="12">
    <source>
        <dbReference type="ARBA" id="ARBA00022989"/>
    </source>
</evidence>
<dbReference type="InterPro" id="IPR001611">
    <property type="entry name" value="Leu-rich_rpt"/>
</dbReference>
<reference evidence="18 19" key="1">
    <citation type="journal article" date="2024" name="G3 (Bethesda)">
        <title>Genome assembly of Hibiscus sabdariffa L. provides insights into metabolisms of medicinal natural products.</title>
        <authorList>
            <person name="Kim T."/>
        </authorList>
    </citation>
    <scope>NUCLEOTIDE SEQUENCE [LARGE SCALE GENOMIC DNA]</scope>
    <source>
        <strain evidence="18">TK-2024</strain>
        <tissue evidence="18">Old leaves</tissue>
    </source>
</reference>
<comment type="subcellular location">
    <subcellularLocation>
        <location evidence="1">Cell membrane</location>
    </subcellularLocation>
    <subcellularLocation>
        <location evidence="2">Membrane</location>
        <topology evidence="2">Single-pass type I membrane protein</topology>
    </subcellularLocation>
</comment>
<feature type="binding site" evidence="15">
    <location>
        <position position="797"/>
    </location>
    <ligand>
        <name>ATP</name>
        <dbReference type="ChEBI" id="CHEBI:30616"/>
    </ligand>
</feature>
<keyword evidence="10" id="KW-0418">Kinase</keyword>
<dbReference type="PANTHER" id="PTHR48053:SF165">
    <property type="entry name" value="RECEPTOR-LIKE PROTEIN KINASE 2 ISOFORM X2"/>
    <property type="match status" value="1"/>
</dbReference>
<evidence type="ECO:0000256" key="14">
    <source>
        <dbReference type="ARBA" id="ARBA00023170"/>
    </source>
</evidence>
<keyword evidence="6" id="KW-0812">Transmembrane</keyword>
<dbReference type="SUPFAM" id="SSF52058">
    <property type="entry name" value="L domain-like"/>
    <property type="match status" value="2"/>
</dbReference>
<evidence type="ECO:0000256" key="7">
    <source>
        <dbReference type="ARBA" id="ARBA00022729"/>
    </source>
</evidence>
<organism evidence="18 19">
    <name type="scientific">Hibiscus sabdariffa</name>
    <name type="common">roselle</name>
    <dbReference type="NCBI Taxonomy" id="183260"/>
    <lineage>
        <taxon>Eukaryota</taxon>
        <taxon>Viridiplantae</taxon>
        <taxon>Streptophyta</taxon>
        <taxon>Embryophyta</taxon>
        <taxon>Tracheophyta</taxon>
        <taxon>Spermatophyta</taxon>
        <taxon>Magnoliopsida</taxon>
        <taxon>eudicotyledons</taxon>
        <taxon>Gunneridae</taxon>
        <taxon>Pentapetalae</taxon>
        <taxon>rosids</taxon>
        <taxon>malvids</taxon>
        <taxon>Malvales</taxon>
        <taxon>Malvaceae</taxon>
        <taxon>Malvoideae</taxon>
        <taxon>Hibiscus</taxon>
    </lineage>
</organism>
<feature type="region of interest" description="Disordered" evidence="16">
    <location>
        <begin position="1052"/>
        <end position="1074"/>
    </location>
</feature>
<dbReference type="InterPro" id="IPR008271">
    <property type="entry name" value="Ser/Thr_kinase_AS"/>
</dbReference>
<sequence>MPATPRNLLFSFSNIFSFTLLLSISSLLFYRGYAVDEQGLALLAWKNSLNIGGDALKSWNSSDATPCKWFGILCNSEGEVVEVRLKGIDLQGSLPSNFRTLKSLKTLVLSSNNLTGTIPKELGDYHELNLIDFSDNSISGGLPLEICRLNKLETLSLNTNFLEGEIPWAIGNLSSLVYLTLYDNHLSGEIPKSIGELRNLQVLRAGGNKNLKGEVPWEIGNCTNLIMLGLAETSISGRIPSSIGMLKRIQTIAIYTSLLSGPIPEEIGNCSELQNLFLYQNSISGPIPSQVGQLSKLQGLLLWQNSLVGTIPDDIGSCTELTMVDLSENLLIGSIPRSIGNLLKLQELQLSVNKLSGTIPSEISNCRELTHLEIDNNSISGEIPDLIGNLKSLTFFFAWQNKLTGHIPDSLSQCQDLEALDLSYNSLFGSIPKEIFGLRNLTKLLLLSNDLSGFIPPDIGNCTNLYRLRLNDNKLAGTIPSEIGKLKGLNFVDFSKNRLVGSVPTLINGCQSLEFLDLHSNGLTGSLPDSLPTSLQYMDISDNRLTGPLTHSIGSLTELAKFNLGKNQLSGRIPSEILSCRKLQLLNLGDNGFFGEIPKELGQIPALEISLNLSCNRFSGEIPSEFAGLSKLAVLDLSHNRFSGKLDVLASLQNLVSLNVSFNDFSGELPNSAFFRKLPLSDLESNKNLYISNGVVTSADIEHSRHVRPAVKLVMSILLSGSAVLVLLSIYMLVRTRFASNGLMEDDSWEVTLYQKLDLSIDDIIRNLTSSNVIGTGSSGVVYRVVIPNGETLAVKKMWSLDESGAFSSEIETLGSIRHKNIVRLLGWGSNKNLKLLFYNYLPNGSLSSLLHGSGKGGAEWEARYDVVLGVAHALAYLHHDCVPAILHGDVKTMNVLLGAGYQPFLADFGLARVIKSNYDGKFSESSPMPYLAGSYGYMAPEHATMQRITEKSDVYSFGVVLLEVLTGRHPLDPTLPEGAHLVQWVRGHLARKLDPSDILDAKLRGRGDPAMHELQQTLAVSCLCVSARPDDRPTMKDVVAMLKGLRHIETSTDISKGASTAPQPQPRSPQSRIVVSQGSSNCSFAFSDDSNQSPGQDSICRAVKAFPEVKLNVLITTSTCL</sequence>
<evidence type="ECO:0000256" key="10">
    <source>
        <dbReference type="ARBA" id="ARBA00022777"/>
    </source>
</evidence>
<gene>
    <name evidence="18" type="ORF">V6N11_038865</name>
</gene>
<evidence type="ECO:0000256" key="15">
    <source>
        <dbReference type="PROSITE-ProRule" id="PRU10141"/>
    </source>
</evidence>
<evidence type="ECO:0000256" key="6">
    <source>
        <dbReference type="ARBA" id="ARBA00022692"/>
    </source>
</evidence>
<evidence type="ECO:0000313" key="19">
    <source>
        <dbReference type="Proteomes" id="UP001396334"/>
    </source>
</evidence>
<dbReference type="SUPFAM" id="SSF52047">
    <property type="entry name" value="RNI-like"/>
    <property type="match status" value="1"/>
</dbReference>
<dbReference type="Pfam" id="PF08263">
    <property type="entry name" value="LRRNT_2"/>
    <property type="match status" value="1"/>
</dbReference>
<dbReference type="Pfam" id="PF00069">
    <property type="entry name" value="Pkinase"/>
    <property type="match status" value="1"/>
</dbReference>
<dbReference type="Pfam" id="PF13855">
    <property type="entry name" value="LRR_8"/>
    <property type="match status" value="1"/>
</dbReference>
<comment type="caution">
    <text evidence="18">The sequence shown here is derived from an EMBL/GenBank/DDBJ whole genome shotgun (WGS) entry which is preliminary data.</text>
</comment>
<accession>A0ABR2SM43</accession>
<evidence type="ECO:0000256" key="11">
    <source>
        <dbReference type="ARBA" id="ARBA00022840"/>
    </source>
</evidence>
<evidence type="ECO:0000313" key="18">
    <source>
        <dbReference type="EMBL" id="KAK9026017.1"/>
    </source>
</evidence>
<evidence type="ECO:0000256" key="2">
    <source>
        <dbReference type="ARBA" id="ARBA00004479"/>
    </source>
</evidence>
<dbReference type="SUPFAM" id="SSF56112">
    <property type="entry name" value="Protein kinase-like (PK-like)"/>
    <property type="match status" value="1"/>
</dbReference>